<sequence>MVTPTTHVNLDSGVRRSSSSRPARHILGLTGRGRGSASSVLDSTEPTTHVQVTPIAVVPDPYTSPPSASMLPPCRDETVVKSVTQLNTSTHGTTNPNVTITHIDTESLLHVDSIDMHYDIDGENHYDGGGLPIQEGVSQVTQVRRGRKWDNLPPRKNPTRKRNAPNCGTHD</sequence>
<evidence type="ECO:0000313" key="2">
    <source>
        <dbReference type="EMBL" id="KAJ7961798.1"/>
    </source>
</evidence>
<feature type="region of interest" description="Disordered" evidence="1">
    <location>
        <begin position="139"/>
        <end position="171"/>
    </location>
</feature>
<feature type="region of interest" description="Disordered" evidence="1">
    <location>
        <begin position="1"/>
        <end position="47"/>
    </location>
</feature>
<feature type="compositionally biased region" description="Polar residues" evidence="1">
    <location>
        <begin position="1"/>
        <end position="21"/>
    </location>
</feature>
<proteinExistence type="predicted"/>
<accession>A0AAD7PN92</accession>
<dbReference type="Proteomes" id="UP001163823">
    <property type="component" value="Chromosome 7"/>
</dbReference>
<dbReference type="AlphaFoldDB" id="A0AAD7PN92"/>
<dbReference type="KEGG" id="qsa:O6P43_017104"/>
<dbReference type="EMBL" id="JARAOO010000007">
    <property type="protein sequence ID" value="KAJ7961798.1"/>
    <property type="molecule type" value="Genomic_DNA"/>
</dbReference>
<gene>
    <name evidence="2" type="ORF">O6P43_017104</name>
</gene>
<reference evidence="2" key="1">
    <citation type="journal article" date="2023" name="Science">
        <title>Elucidation of the pathway for biosynthesis of saponin adjuvants from the soapbark tree.</title>
        <authorList>
            <person name="Reed J."/>
            <person name="Orme A."/>
            <person name="El-Demerdash A."/>
            <person name="Owen C."/>
            <person name="Martin L.B.B."/>
            <person name="Misra R.C."/>
            <person name="Kikuchi S."/>
            <person name="Rejzek M."/>
            <person name="Martin A.C."/>
            <person name="Harkess A."/>
            <person name="Leebens-Mack J."/>
            <person name="Louveau T."/>
            <person name="Stephenson M.J."/>
            <person name="Osbourn A."/>
        </authorList>
    </citation>
    <scope>NUCLEOTIDE SEQUENCE</scope>
    <source>
        <strain evidence="2">S10</strain>
    </source>
</reference>
<evidence type="ECO:0000256" key="1">
    <source>
        <dbReference type="SAM" id="MobiDB-lite"/>
    </source>
</evidence>
<evidence type="ECO:0000313" key="3">
    <source>
        <dbReference type="Proteomes" id="UP001163823"/>
    </source>
</evidence>
<name>A0AAD7PN92_QUISA</name>
<comment type="caution">
    <text evidence="2">The sequence shown here is derived from an EMBL/GenBank/DDBJ whole genome shotgun (WGS) entry which is preliminary data.</text>
</comment>
<feature type="compositionally biased region" description="Polar residues" evidence="1">
    <location>
        <begin position="36"/>
        <end position="47"/>
    </location>
</feature>
<organism evidence="2 3">
    <name type="scientific">Quillaja saponaria</name>
    <name type="common">Soap bark tree</name>
    <dbReference type="NCBI Taxonomy" id="32244"/>
    <lineage>
        <taxon>Eukaryota</taxon>
        <taxon>Viridiplantae</taxon>
        <taxon>Streptophyta</taxon>
        <taxon>Embryophyta</taxon>
        <taxon>Tracheophyta</taxon>
        <taxon>Spermatophyta</taxon>
        <taxon>Magnoliopsida</taxon>
        <taxon>eudicotyledons</taxon>
        <taxon>Gunneridae</taxon>
        <taxon>Pentapetalae</taxon>
        <taxon>rosids</taxon>
        <taxon>fabids</taxon>
        <taxon>Fabales</taxon>
        <taxon>Quillajaceae</taxon>
        <taxon>Quillaja</taxon>
    </lineage>
</organism>
<keyword evidence="3" id="KW-1185">Reference proteome</keyword>
<protein>
    <submittedName>
        <fullName evidence="2">Uncharacterized protein</fullName>
    </submittedName>
</protein>